<keyword evidence="5 7" id="KW-0408">Iron</keyword>
<feature type="signal peptide" evidence="9">
    <location>
        <begin position="1"/>
        <end position="22"/>
    </location>
</feature>
<evidence type="ECO:0000256" key="9">
    <source>
        <dbReference type="SAM" id="SignalP"/>
    </source>
</evidence>
<sequence length="504" mass="57281">MLHVFFAVTCVLALIWWYKNYTQPKGFPNGPSFALPFIGHGYRLGNSIIKSYHRFRGEYGDIFGLFLGSSRTIILNDFDSIQESGFHEDFMDRPKFLAGLKGTLSDGGEPGVIFSNGKQWSEQRRFALRTLRDFGFGKQKMEEIIDDQVSQLCSILESKQGQPMSVFGVFNVSVLNGLWSITTGQSLSQDDPKIQRINQLFNESDESSASLMFLFAILFPNLEKLLSKTGLWSMKFKTAMEEIGKVCKQPIREHEETFDPNNLRDFIDTHIQEQQNPESGISFHGQDGKLNLQVVTEDLFAAGSSTVSMTLTWAVLFLANYPDIQTKIQNEIKAVTGGNRVPTNSERQNMPFTEATIHEIQRLANIVPNSVPREATKDTYFRGYFIPKGTQIFPNLGEVLMDPKHFSNPSKFDPSRYINESGKFVPSPYVIPFGLGKRRCLGETLARVELFKFFTGLVDHFKMKGPVMHLSARNVHYIHPIDPFHLKFALYRIQTDNLKAFGKF</sequence>
<gene>
    <name evidence="10" type="primary">CYP3032C1</name>
</gene>
<protein>
    <submittedName>
        <fullName evidence="10">Cytochrome P450 CYP3032C1</fullName>
    </submittedName>
</protein>
<comment type="cofactor">
    <cofactor evidence="1 7">
        <name>heme</name>
        <dbReference type="ChEBI" id="CHEBI:30413"/>
    </cofactor>
</comment>
<dbReference type="EMBL" id="KF639976">
    <property type="protein sequence ID" value="AIL94130.1"/>
    <property type="molecule type" value="mRNA"/>
</dbReference>
<dbReference type="GO" id="GO:0016712">
    <property type="term" value="F:oxidoreductase activity, acting on paired donors, with incorporation or reduction of molecular oxygen, reduced flavin or flavoprotein as one donor, and incorporation of one atom of oxygen"/>
    <property type="evidence" value="ECO:0007669"/>
    <property type="project" value="TreeGrafter"/>
</dbReference>
<dbReference type="GO" id="GO:0006082">
    <property type="term" value="P:organic acid metabolic process"/>
    <property type="evidence" value="ECO:0007669"/>
    <property type="project" value="TreeGrafter"/>
</dbReference>
<dbReference type="PROSITE" id="PS00086">
    <property type="entry name" value="CYTOCHROME_P450"/>
    <property type="match status" value="1"/>
</dbReference>
<evidence type="ECO:0000256" key="6">
    <source>
        <dbReference type="ARBA" id="ARBA00023033"/>
    </source>
</evidence>
<keyword evidence="3 7" id="KW-0479">Metal-binding</keyword>
<dbReference type="PANTHER" id="PTHR24300">
    <property type="entry name" value="CYTOCHROME P450 508A4-RELATED"/>
    <property type="match status" value="1"/>
</dbReference>
<evidence type="ECO:0000256" key="3">
    <source>
        <dbReference type="ARBA" id="ARBA00022723"/>
    </source>
</evidence>
<evidence type="ECO:0000256" key="4">
    <source>
        <dbReference type="ARBA" id="ARBA00023002"/>
    </source>
</evidence>
<dbReference type="Gene3D" id="1.10.630.10">
    <property type="entry name" value="Cytochrome P450"/>
    <property type="match status" value="1"/>
</dbReference>
<keyword evidence="7 8" id="KW-0349">Heme</keyword>
<dbReference type="InterPro" id="IPR017972">
    <property type="entry name" value="Cyt_P450_CS"/>
</dbReference>
<dbReference type="FunFam" id="1.10.630.10:FF:000036">
    <property type="entry name" value="CYtochrome P450 family"/>
    <property type="match status" value="1"/>
</dbReference>
<reference evidence="10" key="2">
    <citation type="journal article" date="2014" name="Aquat. Toxicol.">
        <title>Crude oil exposure results in oxidative stress-mediated dysfunctional development and reproduction in the copepod Tigriopus japonicus and modulates expression of cytochrome P450 (CYP) genes.</title>
        <authorList>
            <person name="Han J."/>
            <person name="Won E.J."/>
            <person name="Hwang D.S."/>
            <person name="Shin K.H."/>
            <person name="Lee Y.S."/>
            <person name="Leung K.M."/>
            <person name="Lee S.J."/>
            <person name="Lee J.S."/>
        </authorList>
    </citation>
    <scope>NUCLEOTIDE SEQUENCE</scope>
</reference>
<evidence type="ECO:0000313" key="10">
    <source>
        <dbReference type="EMBL" id="AIL94130.1"/>
    </source>
</evidence>
<accession>A0A088DKQ3</accession>
<dbReference type="PRINTS" id="PR00463">
    <property type="entry name" value="EP450I"/>
</dbReference>
<evidence type="ECO:0000256" key="7">
    <source>
        <dbReference type="PIRSR" id="PIRSR602401-1"/>
    </source>
</evidence>
<organism evidence="10">
    <name type="scientific">Tigriopus japonicus</name>
    <name type="common">Copepod</name>
    <dbReference type="NCBI Taxonomy" id="158387"/>
    <lineage>
        <taxon>Eukaryota</taxon>
        <taxon>Metazoa</taxon>
        <taxon>Ecdysozoa</taxon>
        <taxon>Arthropoda</taxon>
        <taxon>Crustacea</taxon>
        <taxon>Multicrustacea</taxon>
        <taxon>Hexanauplia</taxon>
        <taxon>Copepoda</taxon>
        <taxon>Harpacticoida</taxon>
        <taxon>Harpacticidae</taxon>
        <taxon>Tigriopus</taxon>
    </lineage>
</organism>
<dbReference type="InterPro" id="IPR001128">
    <property type="entry name" value="Cyt_P450"/>
</dbReference>
<reference evidence="10" key="1">
    <citation type="submission" date="2013-09" db="EMBL/GenBank/DDBJ databases">
        <authorList>
            <person name="Lee J.-S."/>
        </authorList>
    </citation>
    <scope>NUCLEOTIDE SEQUENCE</scope>
</reference>
<dbReference type="GO" id="GO:0005506">
    <property type="term" value="F:iron ion binding"/>
    <property type="evidence" value="ECO:0007669"/>
    <property type="project" value="InterPro"/>
</dbReference>
<dbReference type="Pfam" id="PF00067">
    <property type="entry name" value="p450"/>
    <property type="match status" value="1"/>
</dbReference>
<dbReference type="GO" id="GO:0008395">
    <property type="term" value="F:steroid hydroxylase activity"/>
    <property type="evidence" value="ECO:0007669"/>
    <property type="project" value="TreeGrafter"/>
</dbReference>
<dbReference type="InterPro" id="IPR036396">
    <property type="entry name" value="Cyt_P450_sf"/>
</dbReference>
<dbReference type="AlphaFoldDB" id="A0A088DKQ3"/>
<proteinExistence type="evidence at transcript level"/>
<dbReference type="PANTHER" id="PTHR24300:SF403">
    <property type="entry name" value="CYTOCHROME P450 306A1"/>
    <property type="match status" value="1"/>
</dbReference>
<keyword evidence="9" id="KW-0732">Signal</keyword>
<dbReference type="InterPro" id="IPR050182">
    <property type="entry name" value="Cytochrome_P450_fam2"/>
</dbReference>
<comment type="similarity">
    <text evidence="2 8">Belongs to the cytochrome P450 family.</text>
</comment>
<evidence type="ECO:0000256" key="1">
    <source>
        <dbReference type="ARBA" id="ARBA00001971"/>
    </source>
</evidence>
<keyword evidence="4 8" id="KW-0560">Oxidoreductase</keyword>
<dbReference type="GO" id="GO:0020037">
    <property type="term" value="F:heme binding"/>
    <property type="evidence" value="ECO:0007669"/>
    <property type="project" value="InterPro"/>
</dbReference>
<dbReference type="GO" id="GO:0005737">
    <property type="term" value="C:cytoplasm"/>
    <property type="evidence" value="ECO:0007669"/>
    <property type="project" value="TreeGrafter"/>
</dbReference>
<feature type="chain" id="PRO_5001836633" evidence="9">
    <location>
        <begin position="23"/>
        <end position="504"/>
    </location>
</feature>
<evidence type="ECO:0000256" key="8">
    <source>
        <dbReference type="RuleBase" id="RU000461"/>
    </source>
</evidence>
<keyword evidence="6 8" id="KW-0503">Monooxygenase</keyword>
<dbReference type="InterPro" id="IPR002401">
    <property type="entry name" value="Cyt_P450_E_grp-I"/>
</dbReference>
<evidence type="ECO:0000256" key="2">
    <source>
        <dbReference type="ARBA" id="ARBA00010617"/>
    </source>
</evidence>
<feature type="binding site" description="axial binding residue" evidence="7">
    <location>
        <position position="440"/>
    </location>
    <ligand>
        <name>heme</name>
        <dbReference type="ChEBI" id="CHEBI:30413"/>
    </ligand>
    <ligandPart>
        <name>Fe</name>
        <dbReference type="ChEBI" id="CHEBI:18248"/>
    </ligandPart>
</feature>
<evidence type="ECO:0000256" key="5">
    <source>
        <dbReference type="ARBA" id="ARBA00023004"/>
    </source>
</evidence>
<name>A0A088DKQ3_TIGJA</name>
<dbReference type="PRINTS" id="PR00385">
    <property type="entry name" value="P450"/>
</dbReference>
<dbReference type="GO" id="GO:0006805">
    <property type="term" value="P:xenobiotic metabolic process"/>
    <property type="evidence" value="ECO:0007669"/>
    <property type="project" value="TreeGrafter"/>
</dbReference>
<dbReference type="SUPFAM" id="SSF48264">
    <property type="entry name" value="Cytochrome P450"/>
    <property type="match status" value="1"/>
</dbReference>